<comment type="caution">
    <text evidence="3">The sequence shown here is derived from an EMBL/GenBank/DDBJ whole genome shotgun (WGS) entry which is preliminary data.</text>
</comment>
<name>A0A1X0JP67_9MYCO</name>
<dbReference type="OrthoDB" id="4275032at2"/>
<dbReference type="InterPro" id="IPR029069">
    <property type="entry name" value="HotDog_dom_sf"/>
</dbReference>
<keyword evidence="4" id="KW-1185">Reference proteome</keyword>
<feature type="compositionally biased region" description="Basic and acidic residues" evidence="1">
    <location>
        <begin position="1"/>
        <end position="17"/>
    </location>
</feature>
<dbReference type="Pfam" id="PF13452">
    <property type="entry name" value="FAS1_DH_region"/>
    <property type="match status" value="1"/>
</dbReference>
<accession>A0A1X0JP67</accession>
<dbReference type="Proteomes" id="UP000192411">
    <property type="component" value="Unassembled WGS sequence"/>
</dbReference>
<evidence type="ECO:0000256" key="1">
    <source>
        <dbReference type="SAM" id="MobiDB-lite"/>
    </source>
</evidence>
<feature type="domain" description="FAS1-like dehydratase" evidence="2">
    <location>
        <begin position="35"/>
        <end position="171"/>
    </location>
</feature>
<dbReference type="SUPFAM" id="SSF54637">
    <property type="entry name" value="Thioesterase/thiol ester dehydrase-isomerase"/>
    <property type="match status" value="1"/>
</dbReference>
<dbReference type="EMBL" id="MVIM01000009">
    <property type="protein sequence ID" value="ORB63987.1"/>
    <property type="molecule type" value="Genomic_DNA"/>
</dbReference>
<feature type="region of interest" description="Disordered" evidence="1">
    <location>
        <begin position="1"/>
        <end position="35"/>
    </location>
</feature>
<reference evidence="3 4" key="1">
    <citation type="submission" date="2017-02" db="EMBL/GenBank/DDBJ databases">
        <title>The new phylogeny of genus Mycobacterium.</title>
        <authorList>
            <person name="Tortoli E."/>
            <person name="Trovato A."/>
            <person name="Cirillo D.M."/>
        </authorList>
    </citation>
    <scope>NUCLEOTIDE SEQUENCE [LARGE SCALE GENOMIC DNA]</scope>
    <source>
        <strain evidence="3 4">DSM 44338</strain>
    </source>
</reference>
<protein>
    <recommendedName>
        <fullName evidence="2">FAS1-like dehydratase domain-containing protein</fullName>
    </recommendedName>
</protein>
<organism evidence="3 4">
    <name type="scientific">Mycolicibacterium tusciae</name>
    <dbReference type="NCBI Taxonomy" id="75922"/>
    <lineage>
        <taxon>Bacteria</taxon>
        <taxon>Bacillati</taxon>
        <taxon>Actinomycetota</taxon>
        <taxon>Actinomycetes</taxon>
        <taxon>Mycobacteriales</taxon>
        <taxon>Mycobacteriaceae</taxon>
        <taxon>Mycolicibacterium</taxon>
    </lineage>
</organism>
<evidence type="ECO:0000259" key="2">
    <source>
        <dbReference type="Pfam" id="PF13452"/>
    </source>
</evidence>
<dbReference type="RefSeq" id="WP_083127050.1">
    <property type="nucleotide sequence ID" value="NZ_MVIM01000009.1"/>
</dbReference>
<evidence type="ECO:0000313" key="4">
    <source>
        <dbReference type="Proteomes" id="UP000192411"/>
    </source>
</evidence>
<dbReference type="CDD" id="cd03441">
    <property type="entry name" value="R_hydratase_like"/>
    <property type="match status" value="1"/>
</dbReference>
<dbReference type="AlphaFoldDB" id="A0A1X0JP67"/>
<evidence type="ECO:0000313" key="3">
    <source>
        <dbReference type="EMBL" id="ORB63987.1"/>
    </source>
</evidence>
<dbReference type="STRING" id="75922.BST47_18400"/>
<dbReference type="Gene3D" id="3.10.129.10">
    <property type="entry name" value="Hotdog Thioesterase"/>
    <property type="match status" value="1"/>
</dbReference>
<dbReference type="InterPro" id="IPR039569">
    <property type="entry name" value="FAS1-like_DH_region"/>
</dbReference>
<sequence>MTDNREPSASPFREKLDALIGQPTGGSGKPTLAPDPVNQPMIRHWAHALDDMNPVYLDAEFAAKSRFGGIVSPPVMLQTWTMPAPKIEGIAERGGVPMEMGHNPAAFIEEAGFTGIVATNSEFDIERYPRLGDVISVTQVFEEISDEKKTALGAGHFITWLSTYTDQDGEVLGRQRFRVFRFKGSGAPAGTAGD</sequence>
<gene>
    <name evidence="3" type="ORF">BST47_18400</name>
</gene>
<proteinExistence type="predicted"/>